<sequence length="88" mass="10453">MKSLRRYLEDEHKDKKSQNLRLEFETKMVRNLPRQENGFDCGVFVCKAAEFLSDGMPLVYKQSDMGLLRKRMALEIMMKKTDSEIFEE</sequence>
<evidence type="ECO:0000256" key="2">
    <source>
        <dbReference type="ARBA" id="ARBA00022670"/>
    </source>
</evidence>
<dbReference type="PANTHER" id="PTHR12606:SF1">
    <property type="entry name" value="UBIQUITIN-LIKE-SPECIFIC PROTEASE 1A"/>
    <property type="match status" value="1"/>
</dbReference>
<evidence type="ECO:0000256" key="4">
    <source>
        <dbReference type="ARBA" id="ARBA00022807"/>
    </source>
</evidence>
<evidence type="ECO:0000259" key="5">
    <source>
        <dbReference type="Pfam" id="PF02902"/>
    </source>
</evidence>
<dbReference type="PANTHER" id="PTHR12606">
    <property type="entry name" value="SENTRIN/SUMO-SPECIFIC PROTEASE"/>
    <property type="match status" value="1"/>
</dbReference>
<keyword evidence="7" id="KW-1185">Reference proteome</keyword>
<protein>
    <recommendedName>
        <fullName evidence="5">Ubiquitin-like protease family profile domain-containing protein</fullName>
    </recommendedName>
</protein>
<dbReference type="Gene3D" id="3.40.395.10">
    <property type="entry name" value="Adenoviral Proteinase, Chain A"/>
    <property type="match status" value="1"/>
</dbReference>
<keyword evidence="4" id="KW-0788">Thiol protease</keyword>
<gene>
    <name evidence="6" type="ORF">MHBO_003310</name>
</gene>
<evidence type="ECO:0000313" key="7">
    <source>
        <dbReference type="Proteomes" id="UP001439008"/>
    </source>
</evidence>
<dbReference type="Pfam" id="PF02902">
    <property type="entry name" value="Peptidase_C48"/>
    <property type="match status" value="1"/>
</dbReference>
<feature type="domain" description="Ubiquitin-like protease family profile" evidence="5">
    <location>
        <begin position="2"/>
        <end position="76"/>
    </location>
</feature>
<accession>A0ABV2AQ28</accession>
<dbReference type="SUPFAM" id="SSF54001">
    <property type="entry name" value="Cysteine proteinases"/>
    <property type="match status" value="1"/>
</dbReference>
<evidence type="ECO:0000313" key="6">
    <source>
        <dbReference type="EMBL" id="MES1921780.1"/>
    </source>
</evidence>
<dbReference type="Proteomes" id="UP001439008">
    <property type="component" value="Unassembled WGS sequence"/>
</dbReference>
<proteinExistence type="inferred from homology"/>
<comment type="similarity">
    <text evidence="1">Belongs to the peptidase C48 family.</text>
</comment>
<keyword evidence="2" id="KW-0645">Protease</keyword>
<name>A0ABV2AQ28_9EUKA</name>
<reference evidence="6 7" key="1">
    <citation type="journal article" date="2024" name="BMC Biol.">
        <title>Comparative genomics of Ascetosporea gives new insight into the evolutionary basis for animal parasitism in Rhizaria.</title>
        <authorList>
            <person name="Hiltunen Thoren M."/>
            <person name="Onut-Brannstrom I."/>
            <person name="Alfjorden A."/>
            <person name="Peckova H."/>
            <person name="Swords F."/>
            <person name="Hooper C."/>
            <person name="Holzer A.S."/>
            <person name="Bass D."/>
            <person name="Burki F."/>
        </authorList>
    </citation>
    <scope>NUCLEOTIDE SEQUENCE [LARGE SCALE GENOMIC DNA]</scope>
    <source>
        <strain evidence="6">20-A016</strain>
    </source>
</reference>
<comment type="caution">
    <text evidence="6">The sequence shown here is derived from an EMBL/GenBank/DDBJ whole genome shotgun (WGS) entry which is preliminary data.</text>
</comment>
<dbReference type="EMBL" id="JBDODL010001754">
    <property type="protein sequence ID" value="MES1921780.1"/>
    <property type="molecule type" value="Genomic_DNA"/>
</dbReference>
<dbReference type="InterPro" id="IPR003653">
    <property type="entry name" value="Peptidase_C48_C"/>
</dbReference>
<keyword evidence="3" id="KW-0378">Hydrolase</keyword>
<organism evidence="6 7">
    <name type="scientific">Bonamia ostreae</name>
    <dbReference type="NCBI Taxonomy" id="126728"/>
    <lineage>
        <taxon>Eukaryota</taxon>
        <taxon>Sar</taxon>
        <taxon>Rhizaria</taxon>
        <taxon>Endomyxa</taxon>
        <taxon>Ascetosporea</taxon>
        <taxon>Haplosporida</taxon>
        <taxon>Bonamia</taxon>
    </lineage>
</organism>
<dbReference type="InterPro" id="IPR038765">
    <property type="entry name" value="Papain-like_cys_pep_sf"/>
</dbReference>
<evidence type="ECO:0000256" key="1">
    <source>
        <dbReference type="ARBA" id="ARBA00005234"/>
    </source>
</evidence>
<evidence type="ECO:0000256" key="3">
    <source>
        <dbReference type="ARBA" id="ARBA00022801"/>
    </source>
</evidence>